<evidence type="ECO:0000256" key="1">
    <source>
        <dbReference type="SAM" id="MobiDB-lite"/>
    </source>
</evidence>
<evidence type="ECO:0000313" key="2">
    <source>
        <dbReference type="EMBL" id="KAK7502708.1"/>
    </source>
</evidence>
<dbReference type="EMBL" id="JACVVK020000024">
    <property type="protein sequence ID" value="KAK7502708.1"/>
    <property type="molecule type" value="Genomic_DNA"/>
</dbReference>
<sequence>MHRDAIKVFWHTVRIYRDGQKRALSLVMADVTWECDSQYSGLYSGTPLFYALFTSSPPSPLQQPPLYTDEGKKDEYDSGRYSTYSREFSRGPVRVPKKRSTGVFHSVTMRTWLAGDGGMGKVKEGGCVRLGLGG</sequence>
<gene>
    <name evidence="2" type="ORF">BaRGS_00005958</name>
</gene>
<keyword evidence="3" id="KW-1185">Reference proteome</keyword>
<dbReference type="Proteomes" id="UP001519460">
    <property type="component" value="Unassembled WGS sequence"/>
</dbReference>
<proteinExistence type="predicted"/>
<reference evidence="2 3" key="1">
    <citation type="journal article" date="2023" name="Sci. Data">
        <title>Genome assembly of the Korean intertidal mud-creeper Batillaria attramentaria.</title>
        <authorList>
            <person name="Patra A.K."/>
            <person name="Ho P.T."/>
            <person name="Jun S."/>
            <person name="Lee S.J."/>
            <person name="Kim Y."/>
            <person name="Won Y.J."/>
        </authorList>
    </citation>
    <scope>NUCLEOTIDE SEQUENCE [LARGE SCALE GENOMIC DNA]</scope>
    <source>
        <strain evidence="2">Wonlab-2016</strain>
    </source>
</reference>
<comment type="caution">
    <text evidence="2">The sequence shown here is derived from an EMBL/GenBank/DDBJ whole genome shotgun (WGS) entry which is preliminary data.</text>
</comment>
<feature type="region of interest" description="Disordered" evidence="1">
    <location>
        <begin position="58"/>
        <end position="79"/>
    </location>
</feature>
<evidence type="ECO:0000313" key="3">
    <source>
        <dbReference type="Proteomes" id="UP001519460"/>
    </source>
</evidence>
<protein>
    <submittedName>
        <fullName evidence="2">Uncharacterized protein</fullName>
    </submittedName>
</protein>
<accession>A0ABD0LU44</accession>
<dbReference type="AlphaFoldDB" id="A0ABD0LU44"/>
<organism evidence="2 3">
    <name type="scientific">Batillaria attramentaria</name>
    <dbReference type="NCBI Taxonomy" id="370345"/>
    <lineage>
        <taxon>Eukaryota</taxon>
        <taxon>Metazoa</taxon>
        <taxon>Spiralia</taxon>
        <taxon>Lophotrochozoa</taxon>
        <taxon>Mollusca</taxon>
        <taxon>Gastropoda</taxon>
        <taxon>Caenogastropoda</taxon>
        <taxon>Sorbeoconcha</taxon>
        <taxon>Cerithioidea</taxon>
        <taxon>Batillariidae</taxon>
        <taxon>Batillaria</taxon>
    </lineage>
</organism>
<feature type="compositionally biased region" description="Basic and acidic residues" evidence="1">
    <location>
        <begin position="69"/>
        <end position="78"/>
    </location>
</feature>
<name>A0ABD0LU44_9CAEN</name>